<accession>A0A061RGZ5</accession>
<feature type="compositionally biased region" description="Basic and acidic residues" evidence="1">
    <location>
        <begin position="48"/>
        <end position="70"/>
    </location>
</feature>
<feature type="compositionally biased region" description="Polar residues" evidence="1">
    <location>
        <begin position="26"/>
        <end position="38"/>
    </location>
</feature>
<dbReference type="AlphaFoldDB" id="A0A061RGZ5"/>
<feature type="region of interest" description="Disordered" evidence="1">
    <location>
        <begin position="26"/>
        <end position="70"/>
    </location>
</feature>
<protein>
    <submittedName>
        <fullName evidence="2">Uncharacterized protein</fullName>
    </submittedName>
</protein>
<gene>
    <name evidence="2" type="ORF">TSPGSL018_4985</name>
</gene>
<proteinExistence type="predicted"/>
<organism evidence="2">
    <name type="scientific">Tetraselmis sp. GSL018</name>
    <dbReference type="NCBI Taxonomy" id="582737"/>
    <lineage>
        <taxon>Eukaryota</taxon>
        <taxon>Viridiplantae</taxon>
        <taxon>Chlorophyta</taxon>
        <taxon>core chlorophytes</taxon>
        <taxon>Chlorodendrophyceae</taxon>
        <taxon>Chlorodendrales</taxon>
        <taxon>Chlorodendraceae</taxon>
        <taxon>Tetraselmis</taxon>
    </lineage>
</organism>
<dbReference type="EMBL" id="GBEZ01016178">
    <property type="protein sequence ID" value="JAC70049.1"/>
    <property type="molecule type" value="Transcribed_RNA"/>
</dbReference>
<sequence length="70" mass="7029">CPRPSAPPPSPSRVLAAPFPEISTLSFTPLPQSCQTSPGIEAAADPDGGGRGRGAEGGDREGERGGRMGL</sequence>
<reference evidence="2" key="1">
    <citation type="submission" date="2014-05" db="EMBL/GenBank/DDBJ databases">
        <title>The transcriptome of the halophilic microalga Tetraselmis sp. GSL018 isolated from the Great Salt Lake, Utah.</title>
        <authorList>
            <person name="Jinkerson R.E."/>
            <person name="D'Adamo S."/>
            <person name="Posewitz M.C."/>
        </authorList>
    </citation>
    <scope>NUCLEOTIDE SEQUENCE</scope>
    <source>
        <strain evidence="2">GSL018</strain>
    </source>
</reference>
<name>A0A061RGZ5_9CHLO</name>
<evidence type="ECO:0000313" key="2">
    <source>
        <dbReference type="EMBL" id="JAC70049.1"/>
    </source>
</evidence>
<evidence type="ECO:0000256" key="1">
    <source>
        <dbReference type="SAM" id="MobiDB-lite"/>
    </source>
</evidence>
<feature type="non-terminal residue" evidence="2">
    <location>
        <position position="1"/>
    </location>
</feature>